<sequence>MFSKKEIKFFRTIGFKITLWYATSVLLIVVILGIYLYYRLYYVLNKEMCAILLDEGEDILQHFTETNLNLDALKTEIEKEVSVGKFFKISALLYDIENNSIITSVNSIEFPLKTFEKAINNAKNGNETFDTAKPKDSTDSFLLLTIPVFQDNSPKYVLQMATSLKPSYKTLKNFRDDIIVIMPGIVIITIIGGWFIAKKSLDPVGYITNAAKTITAYNLHTRLKPAHTGSELEELTDTINLMLDRLEDAFRKIIQFTSDVSHELRTPLAALKAGIEVMLAKQRTPEEYCELLENNLIEHEKIINMINDLLVLLKTDAAKQEFYDVDLKKMLCELYTAFQVITETKKIDCTISKMENITIDGDQKLLYRLFSNLLDNAIKYTSPGGNICISLKDLENEVIVSIRDSGIGISENDHNKIFDRFFRVDASRSRDTGGVGLGLSICKNIADLHKGKIEVKSTIGKGSAFLVTLPKSHFNR</sequence>
<keyword evidence="11 20" id="KW-0418">Kinase</keyword>
<keyword evidence="5" id="KW-1003">Cell membrane</keyword>
<keyword evidence="6" id="KW-0997">Cell inner membrane</keyword>
<feature type="transmembrane region" description="Helical" evidence="16">
    <location>
        <begin position="20"/>
        <end position="38"/>
    </location>
</feature>
<evidence type="ECO:0000256" key="7">
    <source>
        <dbReference type="ARBA" id="ARBA00022553"/>
    </source>
</evidence>
<evidence type="ECO:0000256" key="9">
    <source>
        <dbReference type="ARBA" id="ARBA00022692"/>
    </source>
</evidence>
<evidence type="ECO:0000313" key="19">
    <source>
        <dbReference type="EMBL" id="QII11428.1"/>
    </source>
</evidence>
<accession>A0A2C9CBN6</accession>
<dbReference type="EMBL" id="CP049055">
    <property type="protein sequence ID" value="QII11428.1"/>
    <property type="molecule type" value="Genomic_DNA"/>
</dbReference>
<dbReference type="EC" id="2.7.13.3" evidence="4"/>
<keyword evidence="21" id="KW-1185">Reference proteome</keyword>
<dbReference type="SUPFAM" id="SSF158472">
    <property type="entry name" value="HAMP domain-like"/>
    <property type="match status" value="1"/>
</dbReference>
<dbReference type="InterPro" id="IPR003660">
    <property type="entry name" value="HAMP_dom"/>
</dbReference>
<dbReference type="Pfam" id="PF00672">
    <property type="entry name" value="HAMP"/>
    <property type="match status" value="1"/>
</dbReference>
<dbReference type="PROSITE" id="PS50109">
    <property type="entry name" value="HIS_KIN"/>
    <property type="match status" value="1"/>
</dbReference>
<dbReference type="AlphaFoldDB" id="A0A2C9CBN6"/>
<dbReference type="Proteomes" id="UP000501926">
    <property type="component" value="Chromosome"/>
</dbReference>
<evidence type="ECO:0000256" key="11">
    <source>
        <dbReference type="ARBA" id="ARBA00022777"/>
    </source>
</evidence>
<gene>
    <name evidence="19" type="ORF">KsCSTR_20490</name>
    <name evidence="20" type="ORF">KSMBR1_0612</name>
</gene>
<dbReference type="EMBL" id="LT934425">
    <property type="protein sequence ID" value="SOH03126.1"/>
    <property type="molecule type" value="Genomic_DNA"/>
</dbReference>
<dbReference type="RefSeq" id="WP_099324007.1">
    <property type="nucleotide sequence ID" value="NZ_CP049055.1"/>
</dbReference>
<feature type="domain" description="Histidine kinase" evidence="17">
    <location>
        <begin position="259"/>
        <end position="473"/>
    </location>
</feature>
<evidence type="ECO:0000256" key="2">
    <source>
        <dbReference type="ARBA" id="ARBA00004141"/>
    </source>
</evidence>
<dbReference type="NCBIfam" id="TIGR01386">
    <property type="entry name" value="cztS_silS_copS"/>
    <property type="match status" value="1"/>
</dbReference>
<dbReference type="Pfam" id="PF02518">
    <property type="entry name" value="HATPase_c"/>
    <property type="match status" value="1"/>
</dbReference>
<dbReference type="InterPro" id="IPR036097">
    <property type="entry name" value="HisK_dim/P_sf"/>
</dbReference>
<dbReference type="Pfam" id="PF00512">
    <property type="entry name" value="HisKA"/>
    <property type="match status" value="1"/>
</dbReference>
<dbReference type="InterPro" id="IPR050428">
    <property type="entry name" value="TCS_sensor_his_kinase"/>
</dbReference>
<dbReference type="OrthoDB" id="9786919at2"/>
<name>A0A2C9CBN6_KUEST</name>
<evidence type="ECO:0000313" key="22">
    <source>
        <dbReference type="Proteomes" id="UP000501926"/>
    </source>
</evidence>
<evidence type="ECO:0000256" key="5">
    <source>
        <dbReference type="ARBA" id="ARBA00022475"/>
    </source>
</evidence>
<dbReference type="InterPro" id="IPR003594">
    <property type="entry name" value="HATPase_dom"/>
</dbReference>
<evidence type="ECO:0000259" key="18">
    <source>
        <dbReference type="PROSITE" id="PS50885"/>
    </source>
</evidence>
<dbReference type="SMART" id="SM00388">
    <property type="entry name" value="HisKA"/>
    <property type="match status" value="1"/>
</dbReference>
<dbReference type="GO" id="GO:0005524">
    <property type="term" value="F:ATP binding"/>
    <property type="evidence" value="ECO:0007669"/>
    <property type="project" value="UniProtKB-KW"/>
</dbReference>
<evidence type="ECO:0000256" key="1">
    <source>
        <dbReference type="ARBA" id="ARBA00000085"/>
    </source>
</evidence>
<keyword evidence="9 16" id="KW-0812">Transmembrane</keyword>
<dbReference type="GO" id="GO:0000155">
    <property type="term" value="F:phosphorelay sensor kinase activity"/>
    <property type="evidence" value="ECO:0007669"/>
    <property type="project" value="InterPro"/>
</dbReference>
<dbReference type="PRINTS" id="PR00344">
    <property type="entry name" value="BCTRLSENSOR"/>
</dbReference>
<organism evidence="20 21">
    <name type="scientific">Kuenenia stuttgartiensis</name>
    <dbReference type="NCBI Taxonomy" id="174633"/>
    <lineage>
        <taxon>Bacteria</taxon>
        <taxon>Pseudomonadati</taxon>
        <taxon>Planctomycetota</taxon>
        <taxon>Candidatus Brocadiia</taxon>
        <taxon>Candidatus Brocadiales</taxon>
        <taxon>Candidatus Brocadiaceae</taxon>
        <taxon>Candidatus Kuenenia</taxon>
    </lineage>
</organism>
<dbReference type="SUPFAM" id="SSF47384">
    <property type="entry name" value="Homodimeric domain of signal transducing histidine kinase"/>
    <property type="match status" value="1"/>
</dbReference>
<dbReference type="InterPro" id="IPR006290">
    <property type="entry name" value="CztS_silS_copS"/>
</dbReference>
<dbReference type="SMART" id="SM00304">
    <property type="entry name" value="HAMP"/>
    <property type="match status" value="1"/>
</dbReference>
<dbReference type="KEGG" id="kst:KSMBR1_0612"/>
<dbReference type="Gene3D" id="3.30.565.10">
    <property type="entry name" value="Histidine kinase-like ATPase, C-terminal domain"/>
    <property type="match status" value="1"/>
</dbReference>
<comment type="subcellular location">
    <subcellularLocation>
        <location evidence="3">Cell inner membrane</location>
    </subcellularLocation>
    <subcellularLocation>
        <location evidence="2">Membrane</location>
        <topology evidence="2">Multi-pass membrane protein</topology>
    </subcellularLocation>
</comment>
<evidence type="ECO:0000256" key="13">
    <source>
        <dbReference type="ARBA" id="ARBA00022989"/>
    </source>
</evidence>
<protein>
    <recommendedName>
        <fullName evidence="4">histidine kinase</fullName>
        <ecNumber evidence="4">2.7.13.3</ecNumber>
    </recommendedName>
</protein>
<evidence type="ECO:0000313" key="20">
    <source>
        <dbReference type="EMBL" id="SOH03126.1"/>
    </source>
</evidence>
<evidence type="ECO:0000256" key="14">
    <source>
        <dbReference type="ARBA" id="ARBA00023012"/>
    </source>
</evidence>
<evidence type="ECO:0000256" key="10">
    <source>
        <dbReference type="ARBA" id="ARBA00022741"/>
    </source>
</evidence>
<keyword evidence="14" id="KW-0902">Two-component regulatory system</keyword>
<dbReference type="SMART" id="SM00387">
    <property type="entry name" value="HATPase_c"/>
    <property type="match status" value="1"/>
</dbReference>
<dbReference type="InterPro" id="IPR003661">
    <property type="entry name" value="HisK_dim/P_dom"/>
</dbReference>
<evidence type="ECO:0000256" key="3">
    <source>
        <dbReference type="ARBA" id="ARBA00004533"/>
    </source>
</evidence>
<dbReference type="InterPro" id="IPR036890">
    <property type="entry name" value="HATPase_C_sf"/>
</dbReference>
<dbReference type="Gene3D" id="6.10.340.10">
    <property type="match status" value="1"/>
</dbReference>
<reference evidence="19 22" key="3">
    <citation type="submission" date="2020-02" db="EMBL/GenBank/DDBJ databases">
        <title>Newly sequenced genome of strain CSTR1 showed variability in Candidatus Kuenenia stuttgartiensis genomes.</title>
        <authorList>
            <person name="Ding C."/>
            <person name="Adrian L."/>
        </authorList>
    </citation>
    <scope>NUCLEOTIDE SEQUENCE [LARGE SCALE GENOMIC DNA]</scope>
    <source>
        <strain evidence="19 22">CSTR1</strain>
    </source>
</reference>
<reference evidence="20" key="2">
    <citation type="submission" date="2017-10" db="EMBL/GenBank/DDBJ databases">
        <authorList>
            <person name="Banno H."/>
            <person name="Chua N.-H."/>
        </authorList>
    </citation>
    <scope>NUCLEOTIDE SEQUENCE [LARGE SCALE GENOMIC DNA]</scope>
    <source>
        <strain evidence="20">Kuenenia_mbr1_ru-nijmegen</strain>
    </source>
</reference>
<evidence type="ECO:0000256" key="15">
    <source>
        <dbReference type="ARBA" id="ARBA00023136"/>
    </source>
</evidence>
<dbReference type="CDD" id="cd06225">
    <property type="entry name" value="HAMP"/>
    <property type="match status" value="1"/>
</dbReference>
<dbReference type="InterPro" id="IPR004358">
    <property type="entry name" value="Sig_transdc_His_kin-like_C"/>
</dbReference>
<evidence type="ECO:0000256" key="16">
    <source>
        <dbReference type="SAM" id="Phobius"/>
    </source>
</evidence>
<dbReference type="Proteomes" id="UP000221734">
    <property type="component" value="Chromosome Kuenenia_stuttgartiensis_MBR1"/>
</dbReference>
<keyword evidence="10" id="KW-0547">Nucleotide-binding</keyword>
<dbReference type="GO" id="GO:0005886">
    <property type="term" value="C:plasma membrane"/>
    <property type="evidence" value="ECO:0007669"/>
    <property type="project" value="UniProtKB-SubCell"/>
</dbReference>
<keyword evidence="8" id="KW-0808">Transferase</keyword>
<proteinExistence type="predicted"/>
<feature type="domain" description="HAMP" evidence="18">
    <location>
        <begin position="198"/>
        <end position="251"/>
    </location>
</feature>
<dbReference type="CDD" id="cd00082">
    <property type="entry name" value="HisKA"/>
    <property type="match status" value="1"/>
</dbReference>
<evidence type="ECO:0000256" key="12">
    <source>
        <dbReference type="ARBA" id="ARBA00022840"/>
    </source>
</evidence>
<keyword evidence="15 16" id="KW-0472">Membrane</keyword>
<keyword evidence="12" id="KW-0067">ATP-binding</keyword>
<dbReference type="SUPFAM" id="SSF55874">
    <property type="entry name" value="ATPase domain of HSP90 chaperone/DNA topoisomerase II/histidine kinase"/>
    <property type="match status" value="1"/>
</dbReference>
<evidence type="ECO:0000256" key="8">
    <source>
        <dbReference type="ARBA" id="ARBA00022679"/>
    </source>
</evidence>
<evidence type="ECO:0000313" key="21">
    <source>
        <dbReference type="Proteomes" id="UP000221734"/>
    </source>
</evidence>
<reference evidence="21" key="1">
    <citation type="submission" date="2017-10" db="EMBL/GenBank/DDBJ databases">
        <authorList>
            <person name="Frank J."/>
        </authorList>
    </citation>
    <scope>NUCLEOTIDE SEQUENCE [LARGE SCALE GENOMIC DNA]</scope>
</reference>
<dbReference type="Gene3D" id="1.10.287.130">
    <property type="match status" value="1"/>
</dbReference>
<evidence type="ECO:0000256" key="4">
    <source>
        <dbReference type="ARBA" id="ARBA00012438"/>
    </source>
</evidence>
<dbReference type="PANTHER" id="PTHR45436:SF15">
    <property type="entry name" value="SENSOR HISTIDINE KINASE CUSS"/>
    <property type="match status" value="1"/>
</dbReference>
<dbReference type="PROSITE" id="PS50885">
    <property type="entry name" value="HAMP"/>
    <property type="match status" value="1"/>
</dbReference>
<keyword evidence="13 16" id="KW-1133">Transmembrane helix</keyword>
<dbReference type="PANTHER" id="PTHR45436">
    <property type="entry name" value="SENSOR HISTIDINE KINASE YKOH"/>
    <property type="match status" value="1"/>
</dbReference>
<dbReference type="InterPro" id="IPR005467">
    <property type="entry name" value="His_kinase_dom"/>
</dbReference>
<evidence type="ECO:0000256" key="6">
    <source>
        <dbReference type="ARBA" id="ARBA00022519"/>
    </source>
</evidence>
<evidence type="ECO:0000259" key="17">
    <source>
        <dbReference type="PROSITE" id="PS50109"/>
    </source>
</evidence>
<comment type="catalytic activity">
    <reaction evidence="1">
        <text>ATP + protein L-histidine = ADP + protein N-phospho-L-histidine.</text>
        <dbReference type="EC" id="2.7.13.3"/>
    </reaction>
</comment>
<keyword evidence="7" id="KW-0597">Phosphoprotein</keyword>
<dbReference type="FunFam" id="3.30.565.10:FF:000006">
    <property type="entry name" value="Sensor histidine kinase WalK"/>
    <property type="match status" value="1"/>
</dbReference>
<feature type="transmembrane region" description="Helical" evidence="16">
    <location>
        <begin position="178"/>
        <end position="197"/>
    </location>
</feature>